<dbReference type="Pfam" id="PF00698">
    <property type="entry name" value="Acyl_transf_1"/>
    <property type="match status" value="1"/>
</dbReference>
<sequence length="1029" mass="114843">MTSTYENGSEIAIISMNGKFPGASNVERFWDNLMNGKESISFFSDEELLKEGIDPSQLNNTNYVKAGACIDDIEMFDASFFGFTPREAEIMDPQQRLFLECCWEALELAGHNTENYRGRIGVYAGVFSSTYLFNLYNNRALYNSVGELSIRHGNEKDYLATRVSYKLNLKGPSVNVQTSCSTSLVAVHNAIQSLLSGESDMALAGGVSIVTPQKEGYMYQEGGILSPDGHCRPFDANAKGTIFGNGMGVVVLKRLEDARKDRDKIFAVIKGSAINNDGADKVGFTAPSVNGQAEVIADAMGLADVDPHTVGMVEAHGTGTPLGDPIEITAISKVYREQTDEKGYCAIGSVKSNIGHLGVASGVAGLIKTALSLYHKKIPPTVNFEESNPNIDFENSPFYVNTTLKDWYGNKDFPRRAAVSNFGMGGTNAHIVLEEYNPMKENFNQKTEKEQLIVLSAKSEEALDDSIQQLREYLKANVVDLNHVAYTLQVGRREFSHRATVVAKTGEDVIELFKNNNRVYRGVSSNKRKVAYVFSGQGSQYVEMAKGLYDNQPVFRKTFDYCCEQLLPIINVDIRKLLYFPNQEALDSEELMQTEIAQPAIFALEYSLSKMLDSFGIRPQIMMGHSIGEYTAACLAGVFSLEDALSLVAIRGRLMQEMPSGKMLSVALSAEKAKVHLFGQLTIAAENTDNLCVVAGTEEEIAIFQKKMNDIKVQSRLLVTSHAFHSAMMDPILDTFTHEVSNIQLNKPKIPYISNYTGTWIKDEEAMSPSYWSKHLRNTVRFKQGIDTLLEDDVIIFEVGPGQTLTGFINQQKAKFNSKSNPIHLIRHPKNSQNDINVLLTAIGRFWVEGGAINWDELHDLSQVRRLPLPTYPFQKERFWITKVVSNTNDVHESSSCIALNIKFDKEIEHNETIEKEVDITTNPETKSTEERVGLIWSELFGIESIGINDDFFEIGGHSLLAIQLFNRIQEEFDVELQIEDMFDEPTILGLTKQVENVLRNRTGTEENIDENSIEDIEAILKELEDTAR</sequence>
<evidence type="ECO:0000256" key="4">
    <source>
        <dbReference type="ARBA" id="ARBA00022553"/>
    </source>
</evidence>
<evidence type="ECO:0000256" key="13">
    <source>
        <dbReference type="ARBA" id="ARBA00052119"/>
    </source>
</evidence>
<dbReference type="AlphaFoldDB" id="W4QLV5"/>
<evidence type="ECO:0000259" key="22">
    <source>
        <dbReference type="PROSITE" id="PS52004"/>
    </source>
</evidence>
<keyword evidence="7" id="KW-0521">NADP</keyword>
<evidence type="ECO:0000313" key="24">
    <source>
        <dbReference type="Proteomes" id="UP000018895"/>
    </source>
</evidence>
<keyword evidence="24" id="KW-1185">Reference proteome</keyword>
<evidence type="ECO:0000256" key="17">
    <source>
        <dbReference type="ARBA" id="ARBA00073623"/>
    </source>
</evidence>
<comment type="catalytic activity">
    <reaction evidence="14">
        <text>icosanoyl-[(phenol)carboxyphthiodiolenone synthase] + 2 (S)-methylmalonyl-CoA + 3 malonyl-CoA + 5 NADPH + 10 H(+) = C32-carboxyphthiodiolenone-[(phenol)carboxyphthiodiolenone synthase] + 5 CO2 + 5 NADP(+) + 5 CoA + 2 H2O</text>
        <dbReference type="Rhea" id="RHEA:57748"/>
        <dbReference type="Rhea" id="RHEA-COMP:14985"/>
        <dbReference type="Rhea" id="RHEA-COMP:14986"/>
        <dbReference type="ChEBI" id="CHEBI:15377"/>
        <dbReference type="ChEBI" id="CHEBI:15378"/>
        <dbReference type="ChEBI" id="CHEBI:16526"/>
        <dbReference type="ChEBI" id="CHEBI:57287"/>
        <dbReference type="ChEBI" id="CHEBI:57327"/>
        <dbReference type="ChEBI" id="CHEBI:57384"/>
        <dbReference type="ChEBI" id="CHEBI:57783"/>
        <dbReference type="ChEBI" id="CHEBI:58349"/>
        <dbReference type="ChEBI" id="CHEBI:87848"/>
        <dbReference type="ChEBI" id="CHEBI:142236"/>
        <dbReference type="EC" id="2.3.1.292"/>
    </reaction>
</comment>
<dbReference type="SMART" id="SM00827">
    <property type="entry name" value="PKS_AT"/>
    <property type="match status" value="1"/>
</dbReference>
<evidence type="ECO:0000256" key="9">
    <source>
        <dbReference type="ARBA" id="ARBA00023098"/>
    </source>
</evidence>
<name>W4QLV5_9BACI</name>
<feature type="domain" description="Carrier" evidence="21">
    <location>
        <begin position="924"/>
        <end position="999"/>
    </location>
</feature>
<dbReference type="InterPro" id="IPR014031">
    <property type="entry name" value="Ketoacyl_synth_C"/>
</dbReference>
<dbReference type="Gene3D" id="1.10.1200.10">
    <property type="entry name" value="ACP-like"/>
    <property type="match status" value="1"/>
</dbReference>
<comment type="cofactor">
    <cofactor evidence="1">
        <name>NADP(+)</name>
        <dbReference type="ChEBI" id="CHEBI:58349"/>
    </cofactor>
</comment>
<organism evidence="23 24">
    <name type="scientific">Halalkalibacter hemicellulosilyticusJCM 9152</name>
    <dbReference type="NCBI Taxonomy" id="1236971"/>
    <lineage>
        <taxon>Bacteria</taxon>
        <taxon>Bacillati</taxon>
        <taxon>Bacillota</taxon>
        <taxon>Bacilli</taxon>
        <taxon>Bacillales</taxon>
        <taxon>Bacillaceae</taxon>
        <taxon>Halalkalibacter</taxon>
    </lineage>
</organism>
<dbReference type="InterPro" id="IPR014043">
    <property type="entry name" value="Acyl_transferase_dom"/>
</dbReference>
<evidence type="ECO:0000256" key="16">
    <source>
        <dbReference type="ARBA" id="ARBA00066974"/>
    </source>
</evidence>
<comment type="caution">
    <text evidence="23">The sequence shown here is derived from an EMBL/GenBank/DDBJ whole genome shotgun (WGS) entry which is preliminary data.</text>
</comment>
<evidence type="ECO:0000256" key="2">
    <source>
        <dbReference type="ARBA" id="ARBA00001957"/>
    </source>
</evidence>
<dbReference type="SUPFAM" id="SSF52151">
    <property type="entry name" value="FabD/lysophospholipase-like"/>
    <property type="match status" value="1"/>
</dbReference>
<evidence type="ECO:0000259" key="21">
    <source>
        <dbReference type="PROSITE" id="PS50075"/>
    </source>
</evidence>
<evidence type="ECO:0000256" key="14">
    <source>
        <dbReference type="ARBA" id="ARBA00052745"/>
    </source>
</evidence>
<evidence type="ECO:0000256" key="11">
    <source>
        <dbReference type="ARBA" id="ARBA00050973"/>
    </source>
</evidence>
<dbReference type="STRING" id="1236971.JCM9152_4165"/>
<dbReference type="SUPFAM" id="SSF53901">
    <property type="entry name" value="Thiolase-like"/>
    <property type="match status" value="1"/>
</dbReference>
<reference evidence="23" key="1">
    <citation type="journal article" date="2014" name="Genome Announc.">
        <title>Draft Genome Sequences of Three Alkaliphilic Bacillus Strains, Bacillus wakoensis JCM 9140T, Bacillus akibai JCM 9157T, and Bacillus hemicellulosilyticus JCM 9152T.</title>
        <authorList>
            <person name="Yuki M."/>
            <person name="Oshima K."/>
            <person name="Suda W."/>
            <person name="Oshida Y."/>
            <person name="Kitamura K."/>
            <person name="Iida T."/>
            <person name="Hattori M."/>
            <person name="Ohkuma M."/>
        </authorList>
    </citation>
    <scope>NUCLEOTIDE SEQUENCE [LARGE SCALE GENOMIC DNA]</scope>
    <source>
        <strain evidence="23">JCM 9152</strain>
    </source>
</reference>
<keyword evidence="8" id="KW-0560">Oxidoreductase</keyword>
<keyword evidence="9" id="KW-0443">Lipid metabolism</keyword>
<evidence type="ECO:0000256" key="18">
    <source>
        <dbReference type="ARBA" id="ARBA00075053"/>
    </source>
</evidence>
<dbReference type="InterPro" id="IPR050091">
    <property type="entry name" value="PKS_NRPS_Biosynth_Enz"/>
</dbReference>
<dbReference type="SMART" id="SM00825">
    <property type="entry name" value="PKS_KS"/>
    <property type="match status" value="1"/>
</dbReference>
<dbReference type="Pfam" id="PF22621">
    <property type="entry name" value="CurL-like_PKS_C"/>
    <property type="match status" value="1"/>
</dbReference>
<dbReference type="InterPro" id="IPR014030">
    <property type="entry name" value="Ketoacyl_synth_N"/>
</dbReference>
<evidence type="ECO:0000256" key="10">
    <source>
        <dbReference type="ARBA" id="ARBA00023268"/>
    </source>
</evidence>
<dbReference type="FunFam" id="3.40.47.10:FF:000042">
    <property type="entry name" value="Polyketide synthase Pks13"/>
    <property type="match status" value="1"/>
</dbReference>
<dbReference type="InterPro" id="IPR016035">
    <property type="entry name" value="Acyl_Trfase/lysoPLipase"/>
</dbReference>
<comment type="cofactor">
    <cofactor evidence="2">
        <name>pantetheine 4'-phosphate</name>
        <dbReference type="ChEBI" id="CHEBI:47942"/>
    </cofactor>
</comment>
<dbReference type="InterPro" id="IPR020841">
    <property type="entry name" value="PKS_Beta-ketoAc_synthase_dom"/>
</dbReference>
<dbReference type="FunFam" id="1.10.1200.10:FF:000005">
    <property type="entry name" value="Nonribosomal peptide synthetase 1"/>
    <property type="match status" value="1"/>
</dbReference>
<evidence type="ECO:0000256" key="15">
    <source>
        <dbReference type="ARBA" id="ARBA00058455"/>
    </source>
</evidence>
<evidence type="ECO:0000256" key="3">
    <source>
        <dbReference type="ARBA" id="ARBA00022450"/>
    </source>
</evidence>
<keyword evidence="4" id="KW-0597">Phosphoprotein</keyword>
<dbReference type="InterPro" id="IPR016039">
    <property type="entry name" value="Thiolase-like"/>
</dbReference>
<dbReference type="GO" id="GO:0004312">
    <property type="term" value="F:fatty acid synthase activity"/>
    <property type="evidence" value="ECO:0007669"/>
    <property type="project" value="TreeGrafter"/>
</dbReference>
<dbReference type="EC" id="2.3.1.292" evidence="16"/>
<dbReference type="GO" id="GO:0006633">
    <property type="term" value="P:fatty acid biosynthetic process"/>
    <property type="evidence" value="ECO:0007669"/>
    <property type="project" value="TreeGrafter"/>
</dbReference>
<dbReference type="Gene3D" id="3.30.70.250">
    <property type="entry name" value="Malonyl-CoA ACP transacylase, ACP-binding"/>
    <property type="match status" value="1"/>
</dbReference>
<dbReference type="CDD" id="cd00833">
    <property type="entry name" value="PKS"/>
    <property type="match status" value="1"/>
</dbReference>
<comment type="catalytic activity">
    <reaction evidence="12">
        <text>19-(4-hydroxyphenyl)nonadecanoyl-[(phenol)carboxyphthiodiolenone synthase] + 2 (S)-methylmalonyl-CoA + 3 malonyl-CoA + 5 NADPH + 10 H(+) = C37-(phenol)carboxyphthiodiolenone-[(phenol)carboxyphthiodiolenone synthase] + 5 CO2 + 5 NADP(+) + 5 CoA + 2 H2O</text>
        <dbReference type="Rhea" id="RHEA:57760"/>
        <dbReference type="Rhea" id="RHEA-COMP:14273"/>
        <dbReference type="Rhea" id="RHEA-COMP:14990"/>
        <dbReference type="ChEBI" id="CHEBI:15377"/>
        <dbReference type="ChEBI" id="CHEBI:15378"/>
        <dbReference type="ChEBI" id="CHEBI:16526"/>
        <dbReference type="ChEBI" id="CHEBI:57287"/>
        <dbReference type="ChEBI" id="CHEBI:57327"/>
        <dbReference type="ChEBI" id="CHEBI:57384"/>
        <dbReference type="ChEBI" id="CHEBI:57783"/>
        <dbReference type="ChEBI" id="CHEBI:58349"/>
        <dbReference type="ChEBI" id="CHEBI:133301"/>
        <dbReference type="ChEBI" id="CHEBI:142260"/>
        <dbReference type="EC" id="2.3.1.292"/>
    </reaction>
</comment>
<gene>
    <name evidence="23" type="ORF">JCM9152_4165</name>
</gene>
<dbReference type="GO" id="GO:0034081">
    <property type="term" value="C:polyketide synthase complex"/>
    <property type="evidence" value="ECO:0007669"/>
    <property type="project" value="UniProtKB-ARBA"/>
</dbReference>
<evidence type="ECO:0000313" key="23">
    <source>
        <dbReference type="EMBL" id="GAE32623.1"/>
    </source>
</evidence>
<dbReference type="Pfam" id="PF02801">
    <property type="entry name" value="Ketoacyl-synt_C"/>
    <property type="match status" value="1"/>
</dbReference>
<dbReference type="EMBL" id="BAUU01000042">
    <property type="protein sequence ID" value="GAE32623.1"/>
    <property type="molecule type" value="Genomic_DNA"/>
</dbReference>
<dbReference type="Gene3D" id="3.40.366.10">
    <property type="entry name" value="Malonyl-Coenzyme A Acyl Carrier Protein, domain 2"/>
    <property type="match status" value="1"/>
</dbReference>
<accession>W4QLV5</accession>
<evidence type="ECO:0000256" key="6">
    <source>
        <dbReference type="ARBA" id="ARBA00022832"/>
    </source>
</evidence>
<dbReference type="RefSeq" id="WP_035346993.1">
    <property type="nucleotide sequence ID" value="NZ_BAUU01000042.1"/>
</dbReference>
<keyword evidence="3" id="KW-0596">Phosphopantetheine</keyword>
<comment type="function">
    <text evidence="15">Part of the PpsABCDE complex involved in the biosynthesis of the lipid core common to phthiocerols and phenolphthiocerols by successive additions of malonyl-CoA or methylmalonyl-CoA extender units. PpsA can accept as substrate the activated forms of either icosanoyl (C20), docosanoyl (C22) or lignoceroyl (C24) groups from FadD26, or a (4-hydroxyphenyl)-C17 or (4-hydroxyphenyl)-C19 fatty acyl from FadD29. PpsA initiates the biosynthesis and extends its substrate using a malonyl-CoA extender unit. The PpsB and PpsC proteins add the second and third malonyl-CoA extender units. PpsD adds an (R)-methylmalonyl unit and PpsE adds a second (R)-methylmalonyl unit. The incorporation of the methylmalonyl units results in formation of two branched methyl groups in the elongated product.</text>
</comment>
<dbReference type="Gene3D" id="3.40.47.10">
    <property type="match status" value="1"/>
</dbReference>
<feature type="domain" description="Ketosynthase family 3 (KS3)" evidence="22">
    <location>
        <begin position="8"/>
        <end position="435"/>
    </location>
</feature>
<dbReference type="GO" id="GO:0031177">
    <property type="term" value="F:phosphopantetheine binding"/>
    <property type="evidence" value="ECO:0007669"/>
    <property type="project" value="InterPro"/>
</dbReference>
<dbReference type="SMART" id="SM00823">
    <property type="entry name" value="PKS_PP"/>
    <property type="match status" value="1"/>
</dbReference>
<dbReference type="InterPro" id="IPR020806">
    <property type="entry name" value="PKS_PP-bd"/>
</dbReference>
<dbReference type="Proteomes" id="UP000018895">
    <property type="component" value="Unassembled WGS sequence"/>
</dbReference>
<evidence type="ECO:0000256" key="7">
    <source>
        <dbReference type="ARBA" id="ARBA00022857"/>
    </source>
</evidence>
<dbReference type="Pfam" id="PF00109">
    <property type="entry name" value="ketoacyl-synt"/>
    <property type="match status" value="1"/>
</dbReference>
<evidence type="ECO:0000256" key="8">
    <source>
        <dbReference type="ARBA" id="ARBA00023002"/>
    </source>
</evidence>
<dbReference type="OrthoDB" id="9765680at2"/>
<dbReference type="SUPFAM" id="SSF55048">
    <property type="entry name" value="Probable ACP-binding domain of malonyl-CoA ACP transacylase"/>
    <property type="match status" value="1"/>
</dbReference>
<dbReference type="InterPro" id="IPR036736">
    <property type="entry name" value="ACP-like_sf"/>
</dbReference>
<evidence type="ECO:0000256" key="20">
    <source>
        <dbReference type="ARBA" id="ARBA00084020"/>
    </source>
</evidence>
<dbReference type="InterPro" id="IPR016036">
    <property type="entry name" value="Malonyl_transacylase_ACP-bd"/>
</dbReference>
<keyword evidence="10" id="KW-0511">Multifunctional enzyme</keyword>
<evidence type="ECO:0000256" key="5">
    <source>
        <dbReference type="ARBA" id="ARBA00022679"/>
    </source>
</evidence>
<dbReference type="PANTHER" id="PTHR43775">
    <property type="entry name" value="FATTY ACID SYNTHASE"/>
    <property type="match status" value="1"/>
</dbReference>
<dbReference type="Pfam" id="PF00550">
    <property type="entry name" value="PP-binding"/>
    <property type="match status" value="1"/>
</dbReference>
<dbReference type="Gene3D" id="3.30.70.3290">
    <property type="match status" value="1"/>
</dbReference>
<dbReference type="PROSITE" id="PS50075">
    <property type="entry name" value="CARRIER"/>
    <property type="match status" value="1"/>
</dbReference>
<keyword evidence="6" id="KW-0276">Fatty acid metabolism</keyword>
<evidence type="ECO:0000256" key="19">
    <source>
        <dbReference type="ARBA" id="ARBA00078169"/>
    </source>
</evidence>
<comment type="catalytic activity">
    <reaction evidence="13">
        <text>docosanoyl-[(phenol)carboxyphthiodiolenone synthase] + 2 (S)-methylmalonyl-CoA + 3 malonyl-CoA + 5 NADPH + 10 H(+) = C34-carboxyphthiodiolenone-[(phenol)carboxyphthiodiolenone synthase] + 5 CO2 + 5 NADP(+) + 5 CoA + 2 H2O</text>
        <dbReference type="Rhea" id="RHEA:57752"/>
        <dbReference type="Rhea" id="RHEA-COMP:14987"/>
        <dbReference type="Rhea" id="RHEA-COMP:14988"/>
        <dbReference type="ChEBI" id="CHEBI:15377"/>
        <dbReference type="ChEBI" id="CHEBI:15378"/>
        <dbReference type="ChEBI" id="CHEBI:16526"/>
        <dbReference type="ChEBI" id="CHEBI:57287"/>
        <dbReference type="ChEBI" id="CHEBI:57327"/>
        <dbReference type="ChEBI" id="CHEBI:57384"/>
        <dbReference type="ChEBI" id="CHEBI:57783"/>
        <dbReference type="ChEBI" id="CHEBI:58349"/>
        <dbReference type="ChEBI" id="CHEBI:142237"/>
        <dbReference type="ChEBI" id="CHEBI:142238"/>
        <dbReference type="EC" id="2.3.1.292"/>
    </reaction>
</comment>
<proteinExistence type="predicted"/>
<evidence type="ECO:0000256" key="1">
    <source>
        <dbReference type="ARBA" id="ARBA00001937"/>
    </source>
</evidence>
<comment type="catalytic activity">
    <reaction evidence="11">
        <text>17-(4-hydroxyphenyl)heptadecanoyl-[(phenol)carboxyphthiodiolenone synthase] + 2 (S)-methylmalonyl-CoA + 3 malonyl-CoA + 5 NADPH + 10 H(+) = C35-(phenol)carboxyphthiodiolenone-[(phenol)carboxyphthiodiolenone synthase] + 5 CO2 + 5 NADP(+) + 5 CoA + 2 H2O</text>
        <dbReference type="Rhea" id="RHEA:57756"/>
        <dbReference type="Rhea" id="RHEA-COMP:14272"/>
        <dbReference type="Rhea" id="RHEA-COMP:14989"/>
        <dbReference type="ChEBI" id="CHEBI:15377"/>
        <dbReference type="ChEBI" id="CHEBI:15378"/>
        <dbReference type="ChEBI" id="CHEBI:16526"/>
        <dbReference type="ChEBI" id="CHEBI:57287"/>
        <dbReference type="ChEBI" id="CHEBI:57327"/>
        <dbReference type="ChEBI" id="CHEBI:57384"/>
        <dbReference type="ChEBI" id="CHEBI:57783"/>
        <dbReference type="ChEBI" id="CHEBI:58349"/>
        <dbReference type="ChEBI" id="CHEBI:133300"/>
        <dbReference type="ChEBI" id="CHEBI:142259"/>
        <dbReference type="EC" id="2.3.1.292"/>
    </reaction>
</comment>
<dbReference type="InterPro" id="IPR009081">
    <property type="entry name" value="PP-bd_ACP"/>
</dbReference>
<dbReference type="InterPro" id="IPR001227">
    <property type="entry name" value="Ac_transferase_dom_sf"/>
</dbReference>
<dbReference type="GO" id="GO:0016491">
    <property type="term" value="F:oxidoreductase activity"/>
    <property type="evidence" value="ECO:0007669"/>
    <property type="project" value="UniProtKB-KW"/>
</dbReference>
<dbReference type="PROSITE" id="PS52004">
    <property type="entry name" value="KS3_2"/>
    <property type="match status" value="1"/>
</dbReference>
<evidence type="ECO:0000256" key="12">
    <source>
        <dbReference type="ARBA" id="ARBA00051971"/>
    </source>
</evidence>
<dbReference type="SUPFAM" id="SSF47336">
    <property type="entry name" value="ACP-like"/>
    <property type="match status" value="1"/>
</dbReference>
<keyword evidence="5" id="KW-0808">Transferase</keyword>
<protein>
    <recommendedName>
        <fullName evidence="17">Phenolphthiocerol/phthiocerol polyketide synthase subunit E</fullName>
        <ecNumber evidence="16">2.3.1.292</ecNumber>
    </recommendedName>
    <alternativeName>
        <fullName evidence="19">(Phenol)carboxyphthiodiolenone synthase subunit E</fullName>
    </alternativeName>
    <alternativeName>
        <fullName evidence="20">Beta-ketoacyl-acyl-carrier-protein synthase I</fullName>
    </alternativeName>
    <alternativeName>
        <fullName evidence="18">Phthiocerol synthesis polyketide synthase type I PpsE</fullName>
    </alternativeName>
</protein>
<dbReference type="PANTHER" id="PTHR43775:SF51">
    <property type="entry name" value="INACTIVE PHENOLPHTHIOCEROL SYNTHESIS POLYKETIDE SYNTHASE TYPE I PKS1-RELATED"/>
    <property type="match status" value="1"/>
</dbReference>